<dbReference type="EMBL" id="JARAKH010000004">
    <property type="protein sequence ID" value="KAK8404465.1"/>
    <property type="molecule type" value="Genomic_DNA"/>
</dbReference>
<name>A0AAW0UXN2_SCYPA</name>
<organism evidence="1 2">
    <name type="scientific">Scylla paramamosain</name>
    <name type="common">Mud crab</name>
    <dbReference type="NCBI Taxonomy" id="85552"/>
    <lineage>
        <taxon>Eukaryota</taxon>
        <taxon>Metazoa</taxon>
        <taxon>Ecdysozoa</taxon>
        <taxon>Arthropoda</taxon>
        <taxon>Crustacea</taxon>
        <taxon>Multicrustacea</taxon>
        <taxon>Malacostraca</taxon>
        <taxon>Eumalacostraca</taxon>
        <taxon>Eucarida</taxon>
        <taxon>Decapoda</taxon>
        <taxon>Pleocyemata</taxon>
        <taxon>Brachyura</taxon>
        <taxon>Eubrachyura</taxon>
        <taxon>Portunoidea</taxon>
        <taxon>Portunidae</taxon>
        <taxon>Portuninae</taxon>
        <taxon>Scylla</taxon>
    </lineage>
</organism>
<gene>
    <name evidence="1" type="ORF">O3P69_007608</name>
</gene>
<keyword evidence="2" id="KW-1185">Reference proteome</keyword>
<protein>
    <submittedName>
        <fullName evidence="1">Uncharacterized protein</fullName>
    </submittedName>
</protein>
<comment type="caution">
    <text evidence="1">The sequence shown here is derived from an EMBL/GenBank/DDBJ whole genome shotgun (WGS) entry which is preliminary data.</text>
</comment>
<dbReference type="AlphaFoldDB" id="A0AAW0UXN2"/>
<evidence type="ECO:0000313" key="1">
    <source>
        <dbReference type="EMBL" id="KAK8404465.1"/>
    </source>
</evidence>
<sequence>MGGSVTAAFVCLRHFESAVSGGQEAAEPRCCHKAFTTGAVRALLAGSESCFCGGSGLTTTLADDVFGRSHTTSPSSPYPVKVARSVFISALLLGVQLPRKGITAAIVINNCGNHFSVFDSQDDWSGCPPPSTRLLALATPNPAATSASLYKVMTSPAPHTTRRVPQAAGRGTLGATTTTVTTAAATTTTTTTTAVPPIRASSSGCPQSLPLCSSVTLINLPSHRRDGQQESHAFPG</sequence>
<accession>A0AAW0UXN2</accession>
<proteinExistence type="predicted"/>
<dbReference type="Proteomes" id="UP001487740">
    <property type="component" value="Unassembled WGS sequence"/>
</dbReference>
<evidence type="ECO:0000313" key="2">
    <source>
        <dbReference type="Proteomes" id="UP001487740"/>
    </source>
</evidence>
<reference evidence="1 2" key="1">
    <citation type="submission" date="2023-03" db="EMBL/GenBank/DDBJ databases">
        <title>High-quality genome of Scylla paramamosain provides insights in environmental adaptation.</title>
        <authorList>
            <person name="Zhang L."/>
        </authorList>
    </citation>
    <scope>NUCLEOTIDE SEQUENCE [LARGE SCALE GENOMIC DNA]</scope>
    <source>
        <strain evidence="1">LZ_2023a</strain>
        <tissue evidence="1">Muscle</tissue>
    </source>
</reference>